<gene>
    <name evidence="1" type="ORF">Krac_10737</name>
</gene>
<dbReference type="EMBL" id="ADVG01000001">
    <property type="protein sequence ID" value="EFH89195.1"/>
    <property type="molecule type" value="Genomic_DNA"/>
</dbReference>
<dbReference type="AlphaFoldDB" id="D6TID8"/>
<organism evidence="1 2">
    <name type="scientific">Ktedonobacter racemifer DSM 44963</name>
    <dbReference type="NCBI Taxonomy" id="485913"/>
    <lineage>
        <taxon>Bacteria</taxon>
        <taxon>Bacillati</taxon>
        <taxon>Chloroflexota</taxon>
        <taxon>Ktedonobacteria</taxon>
        <taxon>Ktedonobacterales</taxon>
        <taxon>Ktedonobacteraceae</taxon>
        <taxon>Ktedonobacter</taxon>
    </lineage>
</organism>
<sequence length="60" mass="6396">MVDQLIEQETLFQQGLLLMESGKKEEAGQAFQTSIAMGDCLPQAALGESGNLPDDAGTLR</sequence>
<proteinExistence type="predicted"/>
<name>D6TID8_KTERA</name>
<evidence type="ECO:0000313" key="2">
    <source>
        <dbReference type="Proteomes" id="UP000004508"/>
    </source>
</evidence>
<dbReference type="STRING" id="485913.Krac_10737"/>
<accession>D6TID8</accession>
<dbReference type="Proteomes" id="UP000004508">
    <property type="component" value="Unassembled WGS sequence"/>
</dbReference>
<evidence type="ECO:0000313" key="1">
    <source>
        <dbReference type="EMBL" id="EFH89195.1"/>
    </source>
</evidence>
<reference evidence="1 2" key="1">
    <citation type="journal article" date="2011" name="Stand. Genomic Sci.">
        <title>Non-contiguous finished genome sequence and contextual data of the filamentous soil bacterium Ktedonobacter racemifer type strain (SOSP1-21).</title>
        <authorList>
            <person name="Chang Y.J."/>
            <person name="Land M."/>
            <person name="Hauser L."/>
            <person name="Chertkov O."/>
            <person name="Del Rio T.G."/>
            <person name="Nolan M."/>
            <person name="Copeland A."/>
            <person name="Tice H."/>
            <person name="Cheng J.F."/>
            <person name="Lucas S."/>
            <person name="Han C."/>
            <person name="Goodwin L."/>
            <person name="Pitluck S."/>
            <person name="Ivanova N."/>
            <person name="Ovchinikova G."/>
            <person name="Pati A."/>
            <person name="Chen A."/>
            <person name="Palaniappan K."/>
            <person name="Mavromatis K."/>
            <person name="Liolios K."/>
            <person name="Brettin T."/>
            <person name="Fiebig A."/>
            <person name="Rohde M."/>
            <person name="Abt B."/>
            <person name="Goker M."/>
            <person name="Detter J.C."/>
            <person name="Woyke T."/>
            <person name="Bristow J."/>
            <person name="Eisen J.A."/>
            <person name="Markowitz V."/>
            <person name="Hugenholtz P."/>
            <person name="Kyrpides N.C."/>
            <person name="Klenk H.P."/>
            <person name="Lapidus A."/>
        </authorList>
    </citation>
    <scope>NUCLEOTIDE SEQUENCE [LARGE SCALE GENOMIC DNA]</scope>
    <source>
        <strain evidence="2">DSM 44963</strain>
    </source>
</reference>
<keyword evidence="2" id="KW-1185">Reference proteome</keyword>
<protein>
    <submittedName>
        <fullName evidence="1">Uncharacterized protein</fullName>
    </submittedName>
</protein>
<comment type="caution">
    <text evidence="1">The sequence shown here is derived from an EMBL/GenBank/DDBJ whole genome shotgun (WGS) entry which is preliminary data.</text>
</comment>
<dbReference type="InParanoid" id="D6TID8"/>